<feature type="domain" description="ABM" evidence="2">
    <location>
        <begin position="128"/>
        <end position="221"/>
    </location>
</feature>
<sequence>MKKIMTALALSASLSVQAAPIMNFFELGIAEGQNTAYYQVAQHNIQTSIKNEKGTLAMIALQFQNNPQLGYMLELYADEAAYQIHKKSPQYQYFLQESPKILTDHKKFTPLTLQFWADKTFTPSKIMQTNLVKVRIKPEYQSEFAQIVKNEMQIAMDKENGIWLMAAGTEKNDPNHWLFFEIYADAKAYEQHRQTPHFQEYLSKTAQMVEEKEMLKVKAEVVGTRAVFAIKRPSENIFSTPLSIFLLLI</sequence>
<reference evidence="3" key="1">
    <citation type="submission" date="2019-03" db="EMBL/GenBank/DDBJ databases">
        <authorList>
            <consortium name="Pathogen Informatics"/>
        </authorList>
    </citation>
    <scope>NUCLEOTIDE SEQUENCE</scope>
    <source>
        <strain evidence="3">Unknown</strain>
    </source>
</reference>
<keyword evidence="1" id="KW-0732">Signal</keyword>
<feature type="signal peptide" evidence="1">
    <location>
        <begin position="1"/>
        <end position="18"/>
    </location>
</feature>
<proteinExistence type="predicted"/>
<dbReference type="Gene3D" id="3.30.70.100">
    <property type="match status" value="1"/>
</dbReference>
<dbReference type="PANTHER" id="PTHR33336">
    <property type="entry name" value="QUINOL MONOOXYGENASE YGIN-RELATED"/>
    <property type="match status" value="1"/>
</dbReference>
<dbReference type="SUPFAM" id="SSF54909">
    <property type="entry name" value="Dimeric alpha+beta barrel"/>
    <property type="match status" value="2"/>
</dbReference>
<feature type="chain" id="PRO_5019852795" evidence="1">
    <location>
        <begin position="19"/>
        <end position="249"/>
    </location>
</feature>
<protein>
    <submittedName>
        <fullName evidence="3">Autoinducer-2 (AI-2) modifying protein LsrG</fullName>
    </submittedName>
</protein>
<dbReference type="EMBL" id="CAAHDN010000007">
    <property type="protein sequence ID" value="VGM95074.1"/>
    <property type="molecule type" value="Genomic_DNA"/>
</dbReference>
<dbReference type="AlphaFoldDB" id="A0A486X9L8"/>
<dbReference type="InterPro" id="IPR007138">
    <property type="entry name" value="ABM_dom"/>
</dbReference>
<evidence type="ECO:0000313" key="3">
    <source>
        <dbReference type="EMBL" id="VGM95074.1"/>
    </source>
</evidence>
<dbReference type="PROSITE" id="PS51725">
    <property type="entry name" value="ABM"/>
    <property type="match status" value="1"/>
</dbReference>
<evidence type="ECO:0000256" key="1">
    <source>
        <dbReference type="SAM" id="SignalP"/>
    </source>
</evidence>
<evidence type="ECO:0000259" key="2">
    <source>
        <dbReference type="PROSITE" id="PS51725"/>
    </source>
</evidence>
<accession>A0A486X9L8</accession>
<dbReference type="InterPro" id="IPR011008">
    <property type="entry name" value="Dimeric_a/b-barrel"/>
</dbReference>
<dbReference type="GO" id="GO:0003824">
    <property type="term" value="F:catalytic activity"/>
    <property type="evidence" value="ECO:0007669"/>
    <property type="project" value="TreeGrafter"/>
</dbReference>
<dbReference type="PANTHER" id="PTHR33336:SF3">
    <property type="entry name" value="ABM DOMAIN-CONTAINING PROTEIN"/>
    <property type="match status" value="1"/>
</dbReference>
<dbReference type="InterPro" id="IPR050744">
    <property type="entry name" value="AI-2_Isomerase_LsrG"/>
</dbReference>
<name>A0A486X9L8_9PAST</name>
<organism evidence="3">
    <name type="scientific">uncultured Avibacterium sp</name>
    <dbReference type="NCBI Taxonomy" id="1936169"/>
    <lineage>
        <taxon>Bacteria</taxon>
        <taxon>Pseudomonadati</taxon>
        <taxon>Pseudomonadota</taxon>
        <taxon>Gammaproteobacteria</taxon>
        <taxon>Pasteurellales</taxon>
        <taxon>Pasteurellaceae</taxon>
        <taxon>Avibacterium</taxon>
        <taxon>environmental samples</taxon>
    </lineage>
</organism>
<gene>
    <name evidence="3" type="ORF">NCTC4101_00430</name>
</gene>
<dbReference type="Pfam" id="PF03992">
    <property type="entry name" value="ABM"/>
    <property type="match status" value="2"/>
</dbReference>